<name>A0ABY4FXH5_9MICO</name>
<evidence type="ECO:0000256" key="4">
    <source>
        <dbReference type="ARBA" id="ARBA00022692"/>
    </source>
</evidence>
<dbReference type="InterPro" id="IPR004563">
    <property type="entry name" value="Apolipo_AcylTrfase"/>
</dbReference>
<evidence type="ECO:0000313" key="11">
    <source>
        <dbReference type="Proteomes" id="UP000831775"/>
    </source>
</evidence>
<dbReference type="Proteomes" id="UP000831775">
    <property type="component" value="Chromosome"/>
</dbReference>
<dbReference type="InterPro" id="IPR003010">
    <property type="entry name" value="C-N_Hydrolase"/>
</dbReference>
<dbReference type="HAMAP" id="MF_01148">
    <property type="entry name" value="Lnt"/>
    <property type="match status" value="1"/>
</dbReference>
<comment type="pathway">
    <text evidence="8">Protein modification; lipoprotein biosynthesis (N-acyl transfer).</text>
</comment>
<comment type="subcellular location">
    <subcellularLocation>
        <location evidence="1 8">Cell membrane</location>
        <topology evidence="1 8">Multi-pass membrane protein</topology>
    </subcellularLocation>
</comment>
<dbReference type="PROSITE" id="PS50263">
    <property type="entry name" value="CN_HYDROLASE"/>
    <property type="match status" value="1"/>
</dbReference>
<evidence type="ECO:0000256" key="7">
    <source>
        <dbReference type="ARBA" id="ARBA00023315"/>
    </source>
</evidence>
<dbReference type="RefSeq" id="WP_244687102.1">
    <property type="nucleotide sequence ID" value="NZ_CP095043.1"/>
</dbReference>
<keyword evidence="11" id="KW-1185">Reference proteome</keyword>
<keyword evidence="7 8" id="KW-0012">Acyltransferase</keyword>
<feature type="transmembrane region" description="Helical" evidence="8">
    <location>
        <begin position="34"/>
        <end position="51"/>
    </location>
</feature>
<accession>A0ABY4FXH5</accession>
<dbReference type="InterPro" id="IPR036526">
    <property type="entry name" value="C-N_Hydrolase_sf"/>
</dbReference>
<evidence type="ECO:0000259" key="9">
    <source>
        <dbReference type="PROSITE" id="PS50263"/>
    </source>
</evidence>
<feature type="transmembrane region" description="Helical" evidence="8">
    <location>
        <begin position="212"/>
        <end position="232"/>
    </location>
</feature>
<gene>
    <name evidence="8 10" type="primary">lnt</name>
    <name evidence="10" type="ORF">MUN76_03260</name>
</gene>
<evidence type="ECO:0000256" key="2">
    <source>
        <dbReference type="ARBA" id="ARBA00022475"/>
    </source>
</evidence>
<comment type="similarity">
    <text evidence="8">Belongs to the CN hydrolase family. Apolipoprotein N-acyltransferase subfamily.</text>
</comment>
<dbReference type="EMBL" id="CP095043">
    <property type="protein sequence ID" value="UOQ61008.1"/>
    <property type="molecule type" value="Genomic_DNA"/>
</dbReference>
<evidence type="ECO:0000256" key="1">
    <source>
        <dbReference type="ARBA" id="ARBA00004651"/>
    </source>
</evidence>
<sequence>MIRTEPARLRLWIALLLALAGGLLLDAAAPSLGWWWAAFPGTAAIVAALWHQRAGVGALVGLVAGAAFWMPHISWLTLYLGPVPWLALCVVMTAWFVLFGLLGAVATRGLARWTRGSRRWLPGVVAQALTVAGLWVLREQVQGSWPYGGFAWGRLAHTQADGPLLQSVSWLGFAGLSGVLAFACALPIAIWFALRSAGRASERRDGRVRRPLLGGIGVALVVLLALGVIPAAPLDSHGTLRVAGVQGNSKSAIFDDRESGAVLQDHLDATAALLDELEASDERVDVIVWPENSAEFDLPGNSFGTYQVRQLAERAGAPILVGSILANDDGTYSNSSLVFGADGPQNVRYDKAFPVPFAEYMPNRDFFHALAPDLVDLVQLEYAAGTRSPVVPIDTDAGVIRAGLAICFDIIFDHQAAAMVADDAEVIFAQTNNADFGRTDESAQQLAIARLRAVETGRALVNISTVGTSAIVAPDGRDLDRLVPFTADALVAEVPLVGGATPALRFGAVIATLWGIVGALGTAMGAAASLRRPSSRPTDPEAQPLKVSKIFV</sequence>
<keyword evidence="3 8" id="KW-0808">Transferase</keyword>
<feature type="domain" description="CN hydrolase" evidence="9">
    <location>
        <begin position="240"/>
        <end position="496"/>
    </location>
</feature>
<organism evidence="10 11">
    <name type="scientific">Leucobacter rhizosphaerae</name>
    <dbReference type="NCBI Taxonomy" id="2932245"/>
    <lineage>
        <taxon>Bacteria</taxon>
        <taxon>Bacillati</taxon>
        <taxon>Actinomycetota</taxon>
        <taxon>Actinomycetes</taxon>
        <taxon>Micrococcales</taxon>
        <taxon>Microbacteriaceae</taxon>
        <taxon>Leucobacter</taxon>
    </lineage>
</organism>
<dbReference type="PANTHER" id="PTHR38686">
    <property type="entry name" value="APOLIPOPROTEIN N-ACYLTRANSFERASE"/>
    <property type="match status" value="1"/>
</dbReference>
<dbReference type="EC" id="2.3.1.269" evidence="8"/>
<comment type="function">
    <text evidence="8">Catalyzes the phospholipid dependent N-acylation of the N-terminal cysteine of apolipoprotein, the last step in lipoprotein maturation.</text>
</comment>
<feature type="transmembrane region" description="Helical" evidence="8">
    <location>
        <begin position="58"/>
        <end position="79"/>
    </location>
</feature>
<dbReference type="CDD" id="cd07571">
    <property type="entry name" value="ALP_N-acyl_transferase"/>
    <property type="match status" value="1"/>
</dbReference>
<evidence type="ECO:0000256" key="3">
    <source>
        <dbReference type="ARBA" id="ARBA00022679"/>
    </source>
</evidence>
<dbReference type="Pfam" id="PF20154">
    <property type="entry name" value="LNT_N"/>
    <property type="match status" value="1"/>
</dbReference>
<evidence type="ECO:0000256" key="6">
    <source>
        <dbReference type="ARBA" id="ARBA00023136"/>
    </source>
</evidence>
<dbReference type="NCBIfam" id="TIGR00546">
    <property type="entry name" value="lnt"/>
    <property type="match status" value="1"/>
</dbReference>
<dbReference type="SUPFAM" id="SSF56317">
    <property type="entry name" value="Carbon-nitrogen hydrolase"/>
    <property type="match status" value="1"/>
</dbReference>
<protein>
    <recommendedName>
        <fullName evidence="8">Apolipoprotein N-acyltransferase</fullName>
        <shortName evidence="8">ALP N-acyltransferase</shortName>
        <ecNumber evidence="8">2.3.1.269</ecNumber>
    </recommendedName>
</protein>
<dbReference type="InterPro" id="IPR045378">
    <property type="entry name" value="LNT_N"/>
</dbReference>
<proteinExistence type="inferred from homology"/>
<keyword evidence="2 8" id="KW-1003">Cell membrane</keyword>
<feature type="transmembrane region" description="Helical" evidence="8">
    <location>
        <begin position="85"/>
        <end position="107"/>
    </location>
</feature>
<keyword evidence="5 8" id="KW-1133">Transmembrane helix</keyword>
<dbReference type="Pfam" id="PF00795">
    <property type="entry name" value="CN_hydrolase"/>
    <property type="match status" value="1"/>
</dbReference>
<evidence type="ECO:0000256" key="5">
    <source>
        <dbReference type="ARBA" id="ARBA00022989"/>
    </source>
</evidence>
<reference evidence="10 11" key="1">
    <citation type="submission" date="2022-04" db="EMBL/GenBank/DDBJ databases">
        <title>Leucobacter sp. isolated from rhizosphere of onion.</title>
        <authorList>
            <person name="Won M."/>
            <person name="Lee C.-M."/>
            <person name="Woen H.-Y."/>
            <person name="Kwon S.-W."/>
        </authorList>
    </citation>
    <scope>NUCLEOTIDE SEQUENCE [LARGE SCALE GENOMIC DNA]</scope>
    <source>
        <strain evidence="10 11">H25R-14</strain>
    </source>
</reference>
<evidence type="ECO:0000256" key="8">
    <source>
        <dbReference type="HAMAP-Rule" id="MF_01148"/>
    </source>
</evidence>
<feature type="transmembrane region" description="Helical" evidence="8">
    <location>
        <begin position="119"/>
        <end position="137"/>
    </location>
</feature>
<feature type="transmembrane region" description="Helical" evidence="8">
    <location>
        <begin position="170"/>
        <end position="192"/>
    </location>
</feature>
<comment type="catalytic activity">
    <reaction evidence="8">
        <text>N-terminal S-1,2-diacyl-sn-glyceryl-L-cysteinyl-[lipoprotein] + a glycerophospholipid = N-acyl-S-1,2-diacyl-sn-glyceryl-L-cysteinyl-[lipoprotein] + a 2-acyl-sn-glycero-3-phospholipid + H(+)</text>
        <dbReference type="Rhea" id="RHEA:48228"/>
        <dbReference type="Rhea" id="RHEA-COMP:14681"/>
        <dbReference type="Rhea" id="RHEA-COMP:14684"/>
        <dbReference type="ChEBI" id="CHEBI:15378"/>
        <dbReference type="ChEBI" id="CHEBI:136912"/>
        <dbReference type="ChEBI" id="CHEBI:140656"/>
        <dbReference type="ChEBI" id="CHEBI:140657"/>
        <dbReference type="ChEBI" id="CHEBI:140660"/>
        <dbReference type="EC" id="2.3.1.269"/>
    </reaction>
</comment>
<keyword evidence="4 8" id="KW-0812">Transmembrane</keyword>
<dbReference type="PANTHER" id="PTHR38686:SF1">
    <property type="entry name" value="APOLIPOPROTEIN N-ACYLTRANSFERASE"/>
    <property type="match status" value="1"/>
</dbReference>
<feature type="transmembrane region" description="Helical" evidence="8">
    <location>
        <begin position="506"/>
        <end position="528"/>
    </location>
</feature>
<dbReference type="Gene3D" id="3.60.110.10">
    <property type="entry name" value="Carbon-nitrogen hydrolase"/>
    <property type="match status" value="1"/>
</dbReference>
<keyword evidence="6 8" id="KW-0472">Membrane</keyword>
<evidence type="ECO:0000313" key="10">
    <source>
        <dbReference type="EMBL" id="UOQ61008.1"/>
    </source>
</evidence>